<dbReference type="SUPFAM" id="SSF47240">
    <property type="entry name" value="Ferritin-like"/>
    <property type="match status" value="1"/>
</dbReference>
<reference evidence="1 2" key="1">
    <citation type="journal article" date="2019" name="Int. J. Syst. Evol. Microbiol.">
        <title>The Global Catalogue of Microorganisms (GCM) 10K type strain sequencing project: providing services to taxonomists for standard genome sequencing and annotation.</title>
        <authorList>
            <consortium name="The Broad Institute Genomics Platform"/>
            <consortium name="The Broad Institute Genome Sequencing Center for Infectious Disease"/>
            <person name="Wu L."/>
            <person name="Ma J."/>
        </authorList>
    </citation>
    <scope>NUCLEOTIDE SEQUENCE [LARGE SCALE GENOMIC DNA]</scope>
    <source>
        <strain evidence="1 2">JCM 15421</strain>
    </source>
</reference>
<dbReference type="Pfam" id="PF04305">
    <property type="entry name" value="DUF455"/>
    <property type="match status" value="1"/>
</dbReference>
<gene>
    <name evidence="1" type="ORF">GCM10009105_03690</name>
</gene>
<evidence type="ECO:0000313" key="2">
    <source>
        <dbReference type="Proteomes" id="UP001501523"/>
    </source>
</evidence>
<dbReference type="Proteomes" id="UP001501523">
    <property type="component" value="Unassembled WGS sequence"/>
</dbReference>
<dbReference type="PANTHER" id="PTHR42782:SF4">
    <property type="entry name" value="DUF455 DOMAIN-CONTAINING PROTEIN"/>
    <property type="match status" value="1"/>
</dbReference>
<dbReference type="CDD" id="cd00657">
    <property type="entry name" value="Ferritin_like"/>
    <property type="match status" value="1"/>
</dbReference>
<dbReference type="PIRSF" id="PIRSF012318">
    <property type="entry name" value="UCP012318"/>
    <property type="match status" value="1"/>
</dbReference>
<proteinExistence type="predicted"/>
<dbReference type="PANTHER" id="PTHR42782">
    <property type="entry name" value="SI:CH73-314G15.3"/>
    <property type="match status" value="1"/>
</dbReference>
<evidence type="ECO:0000313" key="1">
    <source>
        <dbReference type="EMBL" id="GAA0705875.1"/>
    </source>
</evidence>
<dbReference type="RefSeq" id="WP_343786545.1">
    <property type="nucleotide sequence ID" value="NZ_BAAAEU010000001.1"/>
</dbReference>
<keyword evidence="2" id="KW-1185">Reference proteome</keyword>
<sequence>MASGATGNLFDAAERCLACAEPGQKLALTQAAVAALAAGELHMAPASSAPAPIGAPGRPLRPRLVAPRALASRGLGSTEGRAALVHAVAHIEFNAINLAWDAVYRFRDMPADYYADWAQVAADEARHFALLSARLAELGHAYGDFDAHDGLWDMAMRTADSCLARMALVPRVLEARGLDVTPGMIERLRSVDDNATVAILETILREEVAHVAAGSRWFTWCCAREGVDAQSTFQHLLQTHLRGGLRGPFNVDARLRAGFTRDELARLDELAA</sequence>
<name>A0ABN1IC24_9GAMM</name>
<accession>A0ABN1IC24</accession>
<organism evidence="1 2">
    <name type="scientific">Dokdonella soli</name>
    <dbReference type="NCBI Taxonomy" id="529810"/>
    <lineage>
        <taxon>Bacteria</taxon>
        <taxon>Pseudomonadati</taxon>
        <taxon>Pseudomonadota</taxon>
        <taxon>Gammaproteobacteria</taxon>
        <taxon>Lysobacterales</taxon>
        <taxon>Rhodanobacteraceae</taxon>
        <taxon>Dokdonella</taxon>
    </lineage>
</organism>
<dbReference type="InterPro" id="IPR011197">
    <property type="entry name" value="UCP012318"/>
</dbReference>
<dbReference type="InterPro" id="IPR007402">
    <property type="entry name" value="DUF455"/>
</dbReference>
<protein>
    <submittedName>
        <fullName evidence="1">Ferritin-like domain-containing protein</fullName>
    </submittedName>
</protein>
<comment type="caution">
    <text evidence="1">The sequence shown here is derived from an EMBL/GenBank/DDBJ whole genome shotgun (WGS) entry which is preliminary data.</text>
</comment>
<dbReference type="InterPro" id="IPR009078">
    <property type="entry name" value="Ferritin-like_SF"/>
</dbReference>
<dbReference type="EMBL" id="BAAAEU010000001">
    <property type="protein sequence ID" value="GAA0705875.1"/>
    <property type="molecule type" value="Genomic_DNA"/>
</dbReference>